<keyword evidence="1" id="KW-0175">Coiled coil</keyword>
<evidence type="ECO:0000256" key="1">
    <source>
        <dbReference type="SAM" id="Coils"/>
    </source>
</evidence>
<protein>
    <submittedName>
        <fullName evidence="3">Uncharacterized protein</fullName>
    </submittedName>
</protein>
<dbReference type="OrthoDB" id="1488184at2"/>
<comment type="caution">
    <text evidence="3">The sequence shown here is derived from an EMBL/GenBank/DDBJ whole genome shotgun (WGS) entry which is preliminary data.</text>
</comment>
<dbReference type="EMBL" id="SNYH01000006">
    <property type="protein sequence ID" value="TDQ22711.1"/>
    <property type="molecule type" value="Genomic_DNA"/>
</dbReference>
<sequence length="594" mass="70586">MLEKEHSIQKVFVEVNTKSKKIADEYKNSIENFLQEEVFPEIEKYFNSKELENEEFIQQVEILNIEVNVSNNNKTINFSSAKQEIKERIVKKLKAIFRNPELHEVAVNTVPVIQSKTDSFFHFLQYGTTAWWNQNEEKSLTKKVLFEITESSNFEERFLRILSNPIQKKRLIQQFKEDELQILFLGVFDKPTGYVEFLSSLKEISFLSYKTENKVWEIFINATLSKDFSRVVEEIQKVIKISKREDSSNNDQKKLTRFLKLLTSKSTLFVNQFNSERLKDSEVKSKKRSDEITDEKFIERKEERVSTNNEDRVDDKEYTKNKKVNEEPTSEEKEINHFSLPKDKEVKKLENQNKKDILKEEASKKEKKSIEKEELKIKEQKENKSVYKNLERSSIDEKTFKEQKRADYQKRHKEALKNAFSQEKEIVSESKSHIVKNAGLILLHPFLKQFFYSCGFLDKENQIIKPDEAVHLLHYVATKKEQQFENNLIFEKFLCNIPIYQPVERKIILSDEVKEKSEELLKAVLQNWEVLKNSSPDLLRNEYLQREGRLDLTKDTPTLTVERKTQDILLDTKLPWNLSLCKLPWMKELIFMNW</sequence>
<proteinExistence type="predicted"/>
<organism evidence="3 4">
    <name type="scientific">Tenacibaculum caenipelagi</name>
    <dbReference type="NCBI Taxonomy" id="1325435"/>
    <lineage>
        <taxon>Bacteria</taxon>
        <taxon>Pseudomonadati</taxon>
        <taxon>Bacteroidota</taxon>
        <taxon>Flavobacteriia</taxon>
        <taxon>Flavobacteriales</taxon>
        <taxon>Flavobacteriaceae</taxon>
        <taxon>Tenacibaculum</taxon>
    </lineage>
</organism>
<evidence type="ECO:0000256" key="2">
    <source>
        <dbReference type="SAM" id="MobiDB-lite"/>
    </source>
</evidence>
<feature type="region of interest" description="Disordered" evidence="2">
    <location>
        <begin position="303"/>
        <end position="347"/>
    </location>
</feature>
<dbReference type="InterPro" id="IPR045538">
    <property type="entry name" value="CIS_TMP"/>
</dbReference>
<dbReference type="RefSeq" id="WP_133537652.1">
    <property type="nucleotide sequence ID" value="NZ_SNYH01000006.1"/>
</dbReference>
<keyword evidence="4" id="KW-1185">Reference proteome</keyword>
<gene>
    <name evidence="3" type="ORF">DFQ07_2728</name>
</gene>
<evidence type="ECO:0000313" key="4">
    <source>
        <dbReference type="Proteomes" id="UP000295390"/>
    </source>
</evidence>
<name>A0A4R6TCN6_9FLAO</name>
<dbReference type="Pfam" id="PF19268">
    <property type="entry name" value="CIS_TMP"/>
    <property type="match status" value="1"/>
</dbReference>
<evidence type="ECO:0000313" key="3">
    <source>
        <dbReference type="EMBL" id="TDQ22711.1"/>
    </source>
</evidence>
<accession>A0A4R6TCN6</accession>
<dbReference type="AlphaFoldDB" id="A0A4R6TCN6"/>
<reference evidence="3 4" key="1">
    <citation type="submission" date="2019-03" db="EMBL/GenBank/DDBJ databases">
        <title>Genomic Encyclopedia of Type Strains, Phase III (KMG-III): the genomes of soil and plant-associated and newly described type strains.</title>
        <authorList>
            <person name="Whitman W."/>
        </authorList>
    </citation>
    <scope>NUCLEOTIDE SEQUENCE [LARGE SCALE GENOMIC DNA]</scope>
    <source>
        <strain evidence="3 4">CECT 8283</strain>
    </source>
</reference>
<feature type="coiled-coil region" evidence="1">
    <location>
        <begin position="348"/>
        <end position="390"/>
    </location>
</feature>
<dbReference type="Proteomes" id="UP000295390">
    <property type="component" value="Unassembled WGS sequence"/>
</dbReference>